<dbReference type="PANTHER" id="PTHR38781:SF1">
    <property type="entry name" value="ANTITOXIN DINJ-RELATED"/>
    <property type="match status" value="1"/>
</dbReference>
<dbReference type="GO" id="GO:0006351">
    <property type="term" value="P:DNA-templated transcription"/>
    <property type="evidence" value="ECO:0007669"/>
    <property type="project" value="TreeGrafter"/>
</dbReference>
<dbReference type="NCBIfam" id="TIGR02384">
    <property type="entry name" value="RelB_DinJ"/>
    <property type="match status" value="1"/>
</dbReference>
<sequence length="86" mass="10119">MKTSFNIKINKNLKQQAETIFKQFGLTPTQAITLFFKATIKQNHLPFELEFNEDTLQTIKEAEELLKDPNTKYYSSFEELLKTLDE</sequence>
<dbReference type="Gene3D" id="1.10.1220.10">
    <property type="entry name" value="Met repressor-like"/>
    <property type="match status" value="1"/>
</dbReference>
<dbReference type="PANTHER" id="PTHR38781">
    <property type="entry name" value="ANTITOXIN DINJ-RELATED"/>
    <property type="match status" value="1"/>
</dbReference>
<evidence type="ECO:0000256" key="1">
    <source>
        <dbReference type="ARBA" id="ARBA00010562"/>
    </source>
</evidence>
<comment type="caution">
    <text evidence="3">The sequence shown here is derived from an EMBL/GenBank/DDBJ whole genome shotgun (WGS) entry which is preliminary data.</text>
</comment>
<dbReference type="Proteomes" id="UP000241093">
    <property type="component" value="Unassembled WGS sequence"/>
</dbReference>
<dbReference type="Pfam" id="PF04221">
    <property type="entry name" value="RelB"/>
    <property type="match status" value="1"/>
</dbReference>
<reference evidence="3 4" key="1">
    <citation type="submission" date="2015-04" db="EMBL/GenBank/DDBJ databases">
        <title>Genome sequence of Mycoplasma leachii strain 06049.</title>
        <authorList>
            <person name="Sirand-Pugnet P."/>
            <person name="Breton M."/>
            <person name="Dordet-Frisoni E."/>
            <person name="Baranowski E."/>
            <person name="Barre A."/>
            <person name="Couture C."/>
            <person name="Dupuy V."/>
            <person name="Gaurivaud P."/>
            <person name="Jacob D."/>
            <person name="Lemaitre C."/>
            <person name="Manso-Silvan L."/>
            <person name="Nikolski M."/>
            <person name="Nouvel L.-X."/>
            <person name="Poumarat F."/>
            <person name="Tardy F."/>
            <person name="Thebault P."/>
            <person name="Theil S."/>
            <person name="Citti C."/>
            <person name="Thiaucourt F."/>
            <person name="Blanchard A."/>
        </authorList>
    </citation>
    <scope>NUCLEOTIDE SEQUENCE [LARGE SCALE GENOMIC DNA]</scope>
    <source>
        <strain evidence="3 4">06049</strain>
    </source>
</reference>
<comment type="similarity">
    <text evidence="1">Belongs to the RelB/DinJ antitoxin family.</text>
</comment>
<dbReference type="InterPro" id="IPR013321">
    <property type="entry name" value="Arc_rbn_hlx_hlx"/>
</dbReference>
<dbReference type="EMBL" id="LAUU01000010">
    <property type="protein sequence ID" value="PTD31108.1"/>
    <property type="molecule type" value="Genomic_DNA"/>
</dbReference>
<gene>
    <name evidence="3" type="ORF">MLEAa_7210</name>
</gene>
<dbReference type="RefSeq" id="WP_107670103.1">
    <property type="nucleotide sequence ID" value="NZ_LAUU01000010.1"/>
</dbReference>
<dbReference type="AlphaFoldDB" id="A0A2T4I9B0"/>
<protein>
    <submittedName>
        <fullName evidence="3">Putative addiction module antitoxin, RelB/DinJ family</fullName>
    </submittedName>
</protein>
<proteinExistence type="inferred from homology"/>
<dbReference type="InterPro" id="IPR007337">
    <property type="entry name" value="RelB/DinJ"/>
</dbReference>
<evidence type="ECO:0000313" key="4">
    <source>
        <dbReference type="Proteomes" id="UP000241093"/>
    </source>
</evidence>
<evidence type="ECO:0000256" key="2">
    <source>
        <dbReference type="ARBA" id="ARBA00022649"/>
    </source>
</evidence>
<dbReference type="GO" id="GO:0006355">
    <property type="term" value="P:regulation of DNA-templated transcription"/>
    <property type="evidence" value="ECO:0007669"/>
    <property type="project" value="InterPro"/>
</dbReference>
<organism evidence="3 4">
    <name type="scientific">Mycoplasma leachii 06049</name>
    <dbReference type="NCBI Taxonomy" id="1188244"/>
    <lineage>
        <taxon>Bacteria</taxon>
        <taxon>Bacillati</taxon>
        <taxon>Mycoplasmatota</taxon>
        <taxon>Mollicutes</taxon>
        <taxon>Mycoplasmataceae</taxon>
        <taxon>Mycoplasma</taxon>
    </lineage>
</organism>
<evidence type="ECO:0000313" key="3">
    <source>
        <dbReference type="EMBL" id="PTD31108.1"/>
    </source>
</evidence>
<keyword evidence="2" id="KW-1277">Toxin-antitoxin system</keyword>
<accession>A0A2T4I9B0</accession>
<name>A0A2T4I9B0_9MOLU</name>